<sequence>MELEKRGEKLDKILGENGFGRKDFGNEIIQNYLEGGRKLGKAIREKFRGKQIRDAVKEHLFYVEEPELVYEAFVRGKEEIEFVRMRLEGIKWLRWYVEINGCVENLLFDSGEDDKLIRRGIGIWIEVGRPIPEPPAIFDPYMREIEVAAINYKFYSGEIDRDFLTRENVKGYVDRVYDEMNRGGIFRVVSYDEYVDIANRIVEGIVFGVIRDDIMGYLKEKFGENKVSSPEQEGFDYDEDRVKIYNYTEGQLRKIVDRAIMDHNMMINKKEQQKLKFLRKDKLDNALRCSTDFCLNLGSVLCNDMKCGVCCVNANCLRHRR</sequence>
<protein>
    <submittedName>
        <fullName evidence="1">Uncharacterized protein</fullName>
    </submittedName>
</protein>
<evidence type="ECO:0000313" key="1">
    <source>
        <dbReference type="EMBL" id="AYV84140.1"/>
    </source>
</evidence>
<gene>
    <name evidence="1" type="ORF">Hyperionvirus18_16</name>
</gene>
<reference evidence="1" key="1">
    <citation type="submission" date="2018-10" db="EMBL/GenBank/DDBJ databases">
        <title>Hidden diversity of soil giant viruses.</title>
        <authorList>
            <person name="Schulz F."/>
            <person name="Alteio L."/>
            <person name="Goudeau D."/>
            <person name="Ryan E.M."/>
            <person name="Malmstrom R.R."/>
            <person name="Blanchard J."/>
            <person name="Woyke T."/>
        </authorList>
    </citation>
    <scope>NUCLEOTIDE SEQUENCE</scope>
    <source>
        <strain evidence="1">HYV1</strain>
    </source>
</reference>
<organism evidence="1">
    <name type="scientific">Hyperionvirus sp</name>
    <dbReference type="NCBI Taxonomy" id="2487770"/>
    <lineage>
        <taxon>Viruses</taxon>
        <taxon>Varidnaviria</taxon>
        <taxon>Bamfordvirae</taxon>
        <taxon>Nucleocytoviricota</taxon>
        <taxon>Megaviricetes</taxon>
        <taxon>Imitervirales</taxon>
        <taxon>Mimiviridae</taxon>
        <taxon>Klosneuvirinae</taxon>
    </lineage>
</organism>
<dbReference type="EMBL" id="MK072400">
    <property type="protein sequence ID" value="AYV84140.1"/>
    <property type="molecule type" value="Genomic_DNA"/>
</dbReference>
<accession>A0A3G5AA61</accession>
<name>A0A3G5AA61_9VIRU</name>
<proteinExistence type="predicted"/>